<dbReference type="EMBL" id="AP022871">
    <property type="protein sequence ID" value="BCB88795.1"/>
    <property type="molecule type" value="Genomic_DNA"/>
</dbReference>
<dbReference type="SUPFAM" id="SSF48452">
    <property type="entry name" value="TPR-like"/>
    <property type="match status" value="1"/>
</dbReference>
<sequence>MAAEPSAAYEVVRRCGYLPLAIRLAGTRLAHRPSWRVSDLAARLRGDRRTLPELAAEIRTVGAAFALSYAQLSSPTQRVFRLLGLHTGSDFDVCSVAALVGLPLPRAQHLLDELIDGYLVEEPTAGRYRLHDLVREYAFELCTATDGDDERRAAVEGLLDFYLHAADVARRSIESARSRRFFNPGSPRRSDLVEELGTLHPRWFAVEGGNLAAAVTLAMETGSYSYAWRLARVGWRYLYHAGNLDELIALQEQALAAARALDDNEAITASCNYLASAYFRQGKTQQCLEILELAVAAGQRLGNTAWLALLNGNMSAAYFNAGRHREAVEHALQLSHRGTCSQRVSTSRTPWN</sequence>
<reference evidence="1 2" key="1">
    <citation type="submission" date="2020-03" db="EMBL/GenBank/DDBJ databases">
        <title>Whole genome shotgun sequence of Phytohabitans suffuscus NBRC 105367.</title>
        <authorList>
            <person name="Komaki H."/>
            <person name="Tamura T."/>
        </authorList>
    </citation>
    <scope>NUCLEOTIDE SEQUENCE [LARGE SCALE GENOMIC DNA]</scope>
    <source>
        <strain evidence="1 2">NBRC 105367</strain>
    </source>
</reference>
<name>A0A6F8YRH8_9ACTN</name>
<proteinExistence type="predicted"/>
<organism evidence="1 2">
    <name type="scientific">Phytohabitans suffuscus</name>
    <dbReference type="NCBI Taxonomy" id="624315"/>
    <lineage>
        <taxon>Bacteria</taxon>
        <taxon>Bacillati</taxon>
        <taxon>Actinomycetota</taxon>
        <taxon>Actinomycetes</taxon>
        <taxon>Micromonosporales</taxon>
        <taxon>Micromonosporaceae</taxon>
    </lineage>
</organism>
<keyword evidence="2" id="KW-1185">Reference proteome</keyword>
<dbReference type="Gene3D" id="1.25.40.10">
    <property type="entry name" value="Tetratricopeptide repeat domain"/>
    <property type="match status" value="1"/>
</dbReference>
<dbReference type="InterPro" id="IPR011990">
    <property type="entry name" value="TPR-like_helical_dom_sf"/>
</dbReference>
<evidence type="ECO:0008006" key="3">
    <source>
        <dbReference type="Google" id="ProtNLM"/>
    </source>
</evidence>
<gene>
    <name evidence="1" type="ORF">Psuf_061080</name>
</gene>
<dbReference type="Proteomes" id="UP000503011">
    <property type="component" value="Chromosome"/>
</dbReference>
<evidence type="ECO:0000313" key="1">
    <source>
        <dbReference type="EMBL" id="BCB88795.1"/>
    </source>
</evidence>
<evidence type="ECO:0000313" key="2">
    <source>
        <dbReference type="Proteomes" id="UP000503011"/>
    </source>
</evidence>
<reference evidence="1 2" key="2">
    <citation type="submission" date="2020-03" db="EMBL/GenBank/DDBJ databases">
        <authorList>
            <person name="Ichikawa N."/>
            <person name="Kimura A."/>
            <person name="Kitahashi Y."/>
            <person name="Uohara A."/>
        </authorList>
    </citation>
    <scope>NUCLEOTIDE SEQUENCE [LARGE SCALE GENOMIC DNA]</scope>
    <source>
        <strain evidence="1 2">NBRC 105367</strain>
    </source>
</reference>
<accession>A0A6F8YRH8</accession>
<protein>
    <recommendedName>
        <fullName evidence="3">MalT-like TPR region domain-containing protein</fullName>
    </recommendedName>
</protein>
<dbReference type="KEGG" id="psuu:Psuf_061080"/>
<dbReference type="AlphaFoldDB" id="A0A6F8YRH8"/>